<dbReference type="SUPFAM" id="SSF52540">
    <property type="entry name" value="P-loop containing nucleoside triphosphate hydrolases"/>
    <property type="match status" value="1"/>
</dbReference>
<dbReference type="GO" id="GO:0005737">
    <property type="term" value="C:cytoplasm"/>
    <property type="evidence" value="ECO:0007669"/>
    <property type="project" value="UniProtKB-SubCell"/>
</dbReference>
<evidence type="ECO:0000256" key="1">
    <source>
        <dbReference type="ARBA" id="ARBA00004496"/>
    </source>
</evidence>
<name>A0A2A5X0Q3_9GAMM</name>
<comment type="similarity">
    <text evidence="2">Belongs to the TsaE family.</text>
</comment>
<evidence type="ECO:0000256" key="3">
    <source>
        <dbReference type="ARBA" id="ARBA00019010"/>
    </source>
</evidence>
<evidence type="ECO:0000256" key="7">
    <source>
        <dbReference type="ARBA" id="ARBA00022741"/>
    </source>
</evidence>
<dbReference type="PANTHER" id="PTHR33540:SF2">
    <property type="entry name" value="TRNA THREONYLCARBAMOYLADENOSINE BIOSYNTHESIS PROTEIN TSAE"/>
    <property type="match status" value="1"/>
</dbReference>
<dbReference type="GO" id="GO:0002949">
    <property type="term" value="P:tRNA threonylcarbamoyladenosine modification"/>
    <property type="evidence" value="ECO:0007669"/>
    <property type="project" value="InterPro"/>
</dbReference>
<gene>
    <name evidence="11" type="ORF">CNE99_00570</name>
</gene>
<comment type="caution">
    <text evidence="11">The sequence shown here is derived from an EMBL/GenBank/DDBJ whole genome shotgun (WGS) entry which is preliminary data.</text>
</comment>
<evidence type="ECO:0000256" key="8">
    <source>
        <dbReference type="ARBA" id="ARBA00022840"/>
    </source>
</evidence>
<dbReference type="GO" id="GO:0005524">
    <property type="term" value="F:ATP binding"/>
    <property type="evidence" value="ECO:0007669"/>
    <property type="project" value="UniProtKB-KW"/>
</dbReference>
<dbReference type="InterPro" id="IPR003442">
    <property type="entry name" value="T6A_TsaE"/>
</dbReference>
<evidence type="ECO:0000256" key="4">
    <source>
        <dbReference type="ARBA" id="ARBA00022490"/>
    </source>
</evidence>
<dbReference type="Proteomes" id="UP000219327">
    <property type="component" value="Unassembled WGS sequence"/>
</dbReference>
<dbReference type="AlphaFoldDB" id="A0A2A5X0Q3"/>
<evidence type="ECO:0000313" key="12">
    <source>
        <dbReference type="Proteomes" id="UP000219327"/>
    </source>
</evidence>
<keyword evidence="11" id="KW-0808">Transferase</keyword>
<keyword evidence="7" id="KW-0547">Nucleotide-binding</keyword>
<dbReference type="NCBIfam" id="TIGR00150">
    <property type="entry name" value="T6A_YjeE"/>
    <property type="match status" value="1"/>
</dbReference>
<evidence type="ECO:0000256" key="5">
    <source>
        <dbReference type="ARBA" id="ARBA00022694"/>
    </source>
</evidence>
<evidence type="ECO:0000256" key="2">
    <source>
        <dbReference type="ARBA" id="ARBA00007599"/>
    </source>
</evidence>
<organism evidence="11 12">
    <name type="scientific">OM182 bacterium MED-G24</name>
    <dbReference type="NCBI Taxonomy" id="1986255"/>
    <lineage>
        <taxon>Bacteria</taxon>
        <taxon>Pseudomonadati</taxon>
        <taxon>Pseudomonadota</taxon>
        <taxon>Gammaproteobacteria</taxon>
        <taxon>OMG group</taxon>
        <taxon>OM182 clade</taxon>
    </lineage>
</organism>
<keyword evidence="8" id="KW-0067">ATP-binding</keyword>
<keyword evidence="9" id="KW-0460">Magnesium</keyword>
<keyword evidence="6" id="KW-0479">Metal-binding</keyword>
<reference evidence="11 12" key="1">
    <citation type="submission" date="2017-08" db="EMBL/GenBank/DDBJ databases">
        <title>Fine stratification of microbial communities through a metagenomic profile of the photic zone.</title>
        <authorList>
            <person name="Haro-Moreno J.M."/>
            <person name="Lopez-Perez M."/>
            <person name="De La Torre J."/>
            <person name="Picazo A."/>
            <person name="Camacho A."/>
            <person name="Rodriguez-Valera F."/>
        </authorList>
    </citation>
    <scope>NUCLEOTIDE SEQUENCE [LARGE SCALE GENOMIC DNA]</scope>
    <source>
        <strain evidence="11">MED-G24</strain>
    </source>
</reference>
<evidence type="ECO:0000313" key="11">
    <source>
        <dbReference type="EMBL" id="PDH42261.1"/>
    </source>
</evidence>
<evidence type="ECO:0000256" key="6">
    <source>
        <dbReference type="ARBA" id="ARBA00022723"/>
    </source>
</evidence>
<accession>A0A2A5X0Q3</accession>
<protein>
    <recommendedName>
        <fullName evidence="3">tRNA threonylcarbamoyladenosine biosynthesis protein TsaE</fullName>
    </recommendedName>
    <alternativeName>
        <fullName evidence="10">t(6)A37 threonylcarbamoyladenosine biosynthesis protein TsaE</fullName>
    </alternativeName>
</protein>
<dbReference type="EMBL" id="NTKD01000001">
    <property type="protein sequence ID" value="PDH42261.1"/>
    <property type="molecule type" value="Genomic_DNA"/>
</dbReference>
<proteinExistence type="inferred from homology"/>
<dbReference type="GO" id="GO:0046872">
    <property type="term" value="F:metal ion binding"/>
    <property type="evidence" value="ECO:0007669"/>
    <property type="project" value="UniProtKB-KW"/>
</dbReference>
<dbReference type="Gene3D" id="3.40.50.300">
    <property type="entry name" value="P-loop containing nucleotide triphosphate hydrolases"/>
    <property type="match status" value="1"/>
</dbReference>
<sequence length="171" mass="18727">MSVESAEANSVFLSDDATTERLGRLVQDAVTPSSSRWVVFLRGDLGAGKTTLVRGLMRGFGYDGAVKSPTFTLVEPYESDEYHVYHFDLYRLVDPEELEFVGLEDYLDAELPSTLILIEWPERGGSALPGADIEIDLEVTGTARRARLTGRSVKGLEAVASILSQRTVLGD</sequence>
<evidence type="ECO:0000256" key="10">
    <source>
        <dbReference type="ARBA" id="ARBA00032441"/>
    </source>
</evidence>
<dbReference type="InterPro" id="IPR027417">
    <property type="entry name" value="P-loop_NTPase"/>
</dbReference>
<comment type="subcellular location">
    <subcellularLocation>
        <location evidence="1">Cytoplasm</location>
    </subcellularLocation>
</comment>
<keyword evidence="5" id="KW-0819">tRNA processing</keyword>
<dbReference type="PANTHER" id="PTHR33540">
    <property type="entry name" value="TRNA THREONYLCARBAMOYLADENOSINE BIOSYNTHESIS PROTEIN TSAE"/>
    <property type="match status" value="1"/>
</dbReference>
<dbReference type="GO" id="GO:0016740">
    <property type="term" value="F:transferase activity"/>
    <property type="evidence" value="ECO:0007669"/>
    <property type="project" value="UniProtKB-KW"/>
</dbReference>
<dbReference type="Pfam" id="PF02367">
    <property type="entry name" value="TsaE"/>
    <property type="match status" value="1"/>
</dbReference>
<keyword evidence="4" id="KW-0963">Cytoplasm</keyword>
<evidence type="ECO:0000256" key="9">
    <source>
        <dbReference type="ARBA" id="ARBA00022842"/>
    </source>
</evidence>